<keyword evidence="3" id="KW-1185">Reference proteome</keyword>
<sequence>MEQILIIVQGLVYSGLVVTLLANRLSKGRPGVIPILAAAGSLILLHGLLTFLIPAAWHTTWYVFWVPGHVITPLILLWRRRGAPD</sequence>
<organism evidence="2 3">
    <name type="scientific">Sediminicoccus rosea</name>
    <dbReference type="NCBI Taxonomy" id="1225128"/>
    <lineage>
        <taxon>Bacteria</taxon>
        <taxon>Pseudomonadati</taxon>
        <taxon>Pseudomonadota</taxon>
        <taxon>Alphaproteobacteria</taxon>
        <taxon>Acetobacterales</taxon>
        <taxon>Roseomonadaceae</taxon>
        <taxon>Sediminicoccus</taxon>
    </lineage>
</organism>
<evidence type="ECO:0000313" key="2">
    <source>
        <dbReference type="EMBL" id="WPB85004.1"/>
    </source>
</evidence>
<proteinExistence type="predicted"/>
<evidence type="ECO:0000256" key="1">
    <source>
        <dbReference type="SAM" id="Phobius"/>
    </source>
</evidence>
<feature type="transmembrane region" description="Helical" evidence="1">
    <location>
        <begin position="59"/>
        <end position="78"/>
    </location>
</feature>
<keyword evidence="1" id="KW-1133">Transmembrane helix</keyword>
<name>A0ABZ0PGY6_9PROT</name>
<dbReference type="RefSeq" id="WP_318648969.1">
    <property type="nucleotide sequence ID" value="NZ_CP137852.1"/>
</dbReference>
<feature type="transmembrane region" description="Helical" evidence="1">
    <location>
        <begin position="32"/>
        <end position="53"/>
    </location>
</feature>
<dbReference type="EMBL" id="CP137852">
    <property type="protein sequence ID" value="WPB85004.1"/>
    <property type="molecule type" value="Genomic_DNA"/>
</dbReference>
<accession>A0ABZ0PGY6</accession>
<evidence type="ECO:0000313" key="3">
    <source>
        <dbReference type="Proteomes" id="UP001305521"/>
    </source>
</evidence>
<feature type="transmembrane region" description="Helical" evidence="1">
    <location>
        <begin position="6"/>
        <end position="25"/>
    </location>
</feature>
<reference evidence="2 3" key="1">
    <citation type="submission" date="2023-11" db="EMBL/GenBank/DDBJ databases">
        <title>Arctic aerobic anoxygenic photoheterotroph Sediminicoccus rosea KRV36 adapts its photosynthesis to long days of polar summer.</title>
        <authorList>
            <person name="Tomasch J."/>
            <person name="Kopejtka K."/>
            <person name="Bily T."/>
            <person name="Gardiner A.T."/>
            <person name="Gardian Z."/>
            <person name="Shivaramu S."/>
            <person name="Koblizek M."/>
            <person name="Engelhardt F."/>
            <person name="Kaftan D."/>
        </authorList>
    </citation>
    <scope>NUCLEOTIDE SEQUENCE [LARGE SCALE GENOMIC DNA]</scope>
    <source>
        <strain evidence="2 3">R-30</strain>
    </source>
</reference>
<dbReference type="Proteomes" id="UP001305521">
    <property type="component" value="Chromosome"/>
</dbReference>
<protein>
    <submittedName>
        <fullName evidence="2">Uncharacterized protein</fullName>
    </submittedName>
</protein>
<keyword evidence="1" id="KW-0812">Transmembrane</keyword>
<gene>
    <name evidence="2" type="ORF">R9Z33_23290</name>
</gene>
<keyword evidence="1" id="KW-0472">Membrane</keyword>